<dbReference type="GO" id="GO:0016625">
    <property type="term" value="F:oxidoreductase activity, acting on the aldehyde or oxo group of donors, iron-sulfur protein as acceptor"/>
    <property type="evidence" value="ECO:0007669"/>
    <property type="project" value="UniProtKB-ARBA"/>
</dbReference>
<evidence type="ECO:0000256" key="9">
    <source>
        <dbReference type="ARBA" id="ARBA00023052"/>
    </source>
</evidence>
<comment type="caution">
    <text evidence="12">The sequence shown here is derived from an EMBL/GenBank/DDBJ whole genome shotgun (WGS) entry which is preliminary data.</text>
</comment>
<comment type="cofactor">
    <cofactor evidence="1">
        <name>Mg(2+)</name>
        <dbReference type="ChEBI" id="CHEBI:18420"/>
    </cofactor>
</comment>
<dbReference type="InterPro" id="IPR011896">
    <property type="entry name" value="OFOB"/>
</dbReference>
<evidence type="ECO:0000259" key="10">
    <source>
        <dbReference type="Pfam" id="PF02775"/>
    </source>
</evidence>
<sequence>MEERLRRNILLKILNFKLKIMSSIQDFTGYSPTWCSGCGDHGIGIAIKQALVQMNLTPSDLAVVFGIGCSGNMNDFLNAYAIHSLHGRALPNAIGIKLTNHRLPVIAVVGDGDCYGEGGNHFIHACRGNHDIKVLVHDNGVYGLTTGQSAPTAKQGYKSKSTPSGIIEIPINPLTLAISSGATFVAQSFAGDPAHMIQTIKAAMNHKGFALVNVLQPCVTFNKINTYQYYLQRVYKLGGDYKKDDFESAMIKSLEVNKEKFPLGIIYQVQKLSYHDHLPQIKSEALVAKNRFIEFDKITKDFI</sequence>
<dbReference type="GO" id="GO:0045333">
    <property type="term" value="P:cellular respiration"/>
    <property type="evidence" value="ECO:0007669"/>
    <property type="project" value="UniProtKB-ARBA"/>
</dbReference>
<evidence type="ECO:0000259" key="11">
    <source>
        <dbReference type="Pfam" id="PF12367"/>
    </source>
</evidence>
<dbReference type="PANTHER" id="PTHR48084">
    <property type="entry name" value="2-OXOGLUTARATE OXIDOREDUCTASE SUBUNIT KORB-RELATED"/>
    <property type="match status" value="1"/>
</dbReference>
<gene>
    <name evidence="12" type="ORF">UR63_C0012G0036</name>
</gene>
<dbReference type="PANTHER" id="PTHR48084:SF4">
    <property type="entry name" value="2-OXOGLUTARATE OXIDOREDUCTASE SUBUNIT KORB"/>
    <property type="match status" value="1"/>
</dbReference>
<dbReference type="GO" id="GO:0051536">
    <property type="term" value="F:iron-sulfur cluster binding"/>
    <property type="evidence" value="ECO:0007669"/>
    <property type="project" value="UniProtKB-KW"/>
</dbReference>
<dbReference type="CDD" id="cd03375">
    <property type="entry name" value="TPP_OGFOR"/>
    <property type="match status" value="1"/>
</dbReference>
<evidence type="ECO:0000256" key="5">
    <source>
        <dbReference type="ARBA" id="ARBA00022842"/>
    </source>
</evidence>
<dbReference type="GO" id="GO:0046872">
    <property type="term" value="F:metal ion binding"/>
    <property type="evidence" value="ECO:0007669"/>
    <property type="project" value="UniProtKB-KW"/>
</dbReference>
<reference evidence="12 13" key="1">
    <citation type="journal article" date="2015" name="Nature">
        <title>rRNA introns, odd ribosomes, and small enigmatic genomes across a large radiation of phyla.</title>
        <authorList>
            <person name="Brown C.T."/>
            <person name="Hug L.A."/>
            <person name="Thomas B.C."/>
            <person name="Sharon I."/>
            <person name="Castelle C.J."/>
            <person name="Singh A."/>
            <person name="Wilkins M.J."/>
            <person name="Williams K.H."/>
            <person name="Banfield J.F."/>
        </authorList>
    </citation>
    <scope>NUCLEOTIDE SEQUENCE [LARGE SCALE GENOMIC DNA]</scope>
</reference>
<dbReference type="SUPFAM" id="SSF52518">
    <property type="entry name" value="Thiamin diphosphate-binding fold (THDP-binding)"/>
    <property type="match status" value="1"/>
</dbReference>
<keyword evidence="8" id="KW-0411">Iron-sulfur</keyword>
<comment type="cofactor">
    <cofactor evidence="2">
        <name>thiamine diphosphate</name>
        <dbReference type="ChEBI" id="CHEBI:58937"/>
    </cofactor>
</comment>
<name>A0A0G0BUT2_9BACT</name>
<comment type="cofactor">
    <cofactor evidence="3">
        <name>[4Fe-4S] cluster</name>
        <dbReference type="ChEBI" id="CHEBI:49883"/>
    </cofactor>
</comment>
<dbReference type="InterPro" id="IPR029061">
    <property type="entry name" value="THDP-binding"/>
</dbReference>
<keyword evidence="5" id="KW-0460">Magnesium</keyword>
<evidence type="ECO:0000256" key="7">
    <source>
        <dbReference type="ARBA" id="ARBA00023004"/>
    </source>
</evidence>
<evidence type="ECO:0000256" key="8">
    <source>
        <dbReference type="ARBA" id="ARBA00023014"/>
    </source>
</evidence>
<keyword evidence="6" id="KW-0560">Oxidoreductase</keyword>
<accession>A0A0G0BUT2</accession>
<organism evidence="12 13">
    <name type="scientific">Candidatus Roizmanbacteria bacterium GW2011_GWC2_35_12</name>
    <dbReference type="NCBI Taxonomy" id="1618485"/>
    <lineage>
        <taxon>Bacteria</taxon>
        <taxon>Candidatus Roizmaniibacteriota</taxon>
    </lineage>
</organism>
<evidence type="ECO:0000256" key="2">
    <source>
        <dbReference type="ARBA" id="ARBA00001964"/>
    </source>
</evidence>
<dbReference type="NCBIfam" id="TIGR02177">
    <property type="entry name" value="PorB_KorB"/>
    <property type="match status" value="1"/>
</dbReference>
<dbReference type="Pfam" id="PF02775">
    <property type="entry name" value="TPP_enzyme_C"/>
    <property type="match status" value="1"/>
</dbReference>
<dbReference type="InterPro" id="IPR011766">
    <property type="entry name" value="TPP_enzyme_TPP-bd"/>
</dbReference>
<dbReference type="Pfam" id="PF12367">
    <property type="entry name" value="PFO_beta_C"/>
    <property type="match status" value="1"/>
</dbReference>
<evidence type="ECO:0000256" key="1">
    <source>
        <dbReference type="ARBA" id="ARBA00001946"/>
    </source>
</evidence>
<dbReference type="InterPro" id="IPR032686">
    <property type="entry name" value="PFO_beta_C"/>
</dbReference>
<keyword evidence="7" id="KW-0408">Iron</keyword>
<keyword evidence="9" id="KW-0786">Thiamine pyrophosphate</keyword>
<evidence type="ECO:0000313" key="12">
    <source>
        <dbReference type="EMBL" id="KKP67551.1"/>
    </source>
</evidence>
<evidence type="ECO:0000313" key="13">
    <source>
        <dbReference type="Proteomes" id="UP000034127"/>
    </source>
</evidence>
<dbReference type="GO" id="GO:0030976">
    <property type="term" value="F:thiamine pyrophosphate binding"/>
    <property type="evidence" value="ECO:0007669"/>
    <property type="project" value="InterPro"/>
</dbReference>
<evidence type="ECO:0000256" key="4">
    <source>
        <dbReference type="ARBA" id="ARBA00022723"/>
    </source>
</evidence>
<dbReference type="Gene3D" id="3.40.50.970">
    <property type="match status" value="1"/>
</dbReference>
<dbReference type="Proteomes" id="UP000034127">
    <property type="component" value="Unassembled WGS sequence"/>
</dbReference>
<protein>
    <submittedName>
        <fullName evidence="12">2-oxoacid ferredoxin oxidoreductase, subunit beta</fullName>
    </submittedName>
</protein>
<evidence type="ECO:0000256" key="3">
    <source>
        <dbReference type="ARBA" id="ARBA00001966"/>
    </source>
</evidence>
<dbReference type="InterPro" id="IPR051457">
    <property type="entry name" value="2-oxoacid:Fd_oxidoreductase"/>
</dbReference>
<dbReference type="AlphaFoldDB" id="A0A0G0BUT2"/>
<evidence type="ECO:0000256" key="6">
    <source>
        <dbReference type="ARBA" id="ARBA00023002"/>
    </source>
</evidence>
<proteinExistence type="predicted"/>
<feature type="domain" description="Thiamine pyrophosphate enzyme TPP-binding" evidence="10">
    <location>
        <begin position="68"/>
        <end position="214"/>
    </location>
</feature>
<feature type="domain" description="Pyruvate ferredoxin oxidoreductase beta subunit C-terminal" evidence="11">
    <location>
        <begin position="218"/>
        <end position="282"/>
    </location>
</feature>
<dbReference type="EMBL" id="LBPX01000012">
    <property type="protein sequence ID" value="KKP67551.1"/>
    <property type="molecule type" value="Genomic_DNA"/>
</dbReference>
<keyword evidence="4" id="KW-0479">Metal-binding</keyword>
<dbReference type="PATRIC" id="fig|1618485.3.peg.407"/>